<feature type="transmembrane region" description="Helical" evidence="6">
    <location>
        <begin position="94"/>
        <end position="113"/>
    </location>
</feature>
<keyword evidence="2" id="KW-1003">Cell membrane</keyword>
<feature type="transmembrane region" description="Helical" evidence="6">
    <location>
        <begin position="381"/>
        <end position="400"/>
    </location>
</feature>
<feature type="transmembrane region" description="Helical" evidence="6">
    <location>
        <begin position="184"/>
        <end position="202"/>
    </location>
</feature>
<sequence>MNNMTRTKAAIMNSSVATIAQVVSLILNFASRTFFIRILGEQFLGLNGLFVNLLNILAFSELGIGSAITFALYRPLASQNISQIKALMGLYRKAFHIIAIMIVVGGVIIMPFLPNMIAGNSDVGNVFIAFALYLCNSALSYLWSYKRSIFIASQLGYINTLNQMVFNVLMQILQVLFLFLTPSYYIYLCIQITFTILSNFQISRLANKKFPYLMDKNIDKVDSKVLSYLKKNIIGMISSKIGGVVVFGTDNVIISAFIGLAAVGKYSNYTLVLNGVNAVIGQLVNAITPSIGNFKIEKSKREQLELFYKYTQVNAYIVFSISLMLAMLFPSFIQLWIGAKYELGYFLTMLIVLGFFISGLRNSNLNFMNAYGTFWEMRYKSLWEAGTNLILSLLLIKFTSLGIGSVVLGTIGANLLVNAWWEPFIVLKNGIGASEKKYIGLYINILITGSVLIVLSQKIGDYLVQFNFFLSVIVAAIIAIFVMLFYHCVLTFFYPKNYEPLKIKKVFRMLNTFFSKI</sequence>
<proteinExistence type="predicted"/>
<evidence type="ECO:0000256" key="3">
    <source>
        <dbReference type="ARBA" id="ARBA00022692"/>
    </source>
</evidence>
<dbReference type="InterPro" id="IPR050833">
    <property type="entry name" value="Poly_Biosynth_Transport"/>
</dbReference>
<comment type="subcellular location">
    <subcellularLocation>
        <location evidence="1">Cell membrane</location>
        <topology evidence="1">Multi-pass membrane protein</topology>
    </subcellularLocation>
</comment>
<evidence type="ECO:0000256" key="6">
    <source>
        <dbReference type="SAM" id="Phobius"/>
    </source>
</evidence>
<evidence type="ECO:0000256" key="2">
    <source>
        <dbReference type="ARBA" id="ARBA00022475"/>
    </source>
</evidence>
<dbReference type="AlphaFoldDB" id="A0A7S6VG02"/>
<name>A0A7S6VG02_LEUME</name>
<feature type="transmembrane region" description="Helical" evidence="6">
    <location>
        <begin position="48"/>
        <end position="73"/>
    </location>
</feature>
<feature type="transmembrane region" description="Helical" evidence="6">
    <location>
        <begin position="468"/>
        <end position="494"/>
    </location>
</feature>
<feature type="transmembrane region" description="Helical" evidence="6">
    <location>
        <begin position="125"/>
        <end position="143"/>
    </location>
</feature>
<dbReference type="EMBL" id="MT799693">
    <property type="protein sequence ID" value="QOW38004.1"/>
    <property type="molecule type" value="Genomic_DNA"/>
</dbReference>
<evidence type="ECO:0000256" key="5">
    <source>
        <dbReference type="ARBA" id="ARBA00023136"/>
    </source>
</evidence>
<evidence type="ECO:0000313" key="7">
    <source>
        <dbReference type="EMBL" id="QOW38004.1"/>
    </source>
</evidence>
<feature type="transmembrane region" description="Helical" evidence="6">
    <location>
        <begin position="269"/>
        <end position="292"/>
    </location>
</feature>
<feature type="transmembrane region" description="Helical" evidence="6">
    <location>
        <begin position="313"/>
        <end position="337"/>
    </location>
</feature>
<organism evidence="7">
    <name type="scientific">Leuconostoc mesenteroides</name>
    <dbReference type="NCBI Taxonomy" id="1245"/>
    <lineage>
        <taxon>Bacteria</taxon>
        <taxon>Bacillati</taxon>
        <taxon>Bacillota</taxon>
        <taxon>Bacilli</taxon>
        <taxon>Lactobacillales</taxon>
        <taxon>Lactobacillaceae</taxon>
        <taxon>Leuconostoc</taxon>
    </lineage>
</organism>
<evidence type="ECO:0000256" key="1">
    <source>
        <dbReference type="ARBA" id="ARBA00004651"/>
    </source>
</evidence>
<protein>
    <submittedName>
        <fullName evidence="7">Wzx</fullName>
    </submittedName>
</protein>
<reference evidence="7" key="1">
    <citation type="journal article" date="2020" name="FEMS Microbiol. Lett.">
        <title>Screening for texturing Leuconostoc and genomics behind polysaccharide production.</title>
        <authorList>
            <person name="Poulsen V.K."/>
            <person name="Koza A."/>
            <person name="Al-Nakeeb K."/>
            <person name="Oeregaard G."/>
        </authorList>
    </citation>
    <scope>NUCLEOTIDE SEQUENCE</scope>
    <source>
        <strain evidence="7">Ln7</strain>
    </source>
</reference>
<feature type="transmembrane region" description="Helical" evidence="6">
    <location>
        <begin position="241"/>
        <end position="263"/>
    </location>
</feature>
<evidence type="ECO:0000256" key="4">
    <source>
        <dbReference type="ARBA" id="ARBA00022989"/>
    </source>
</evidence>
<feature type="transmembrane region" description="Helical" evidence="6">
    <location>
        <begin position="439"/>
        <end position="456"/>
    </location>
</feature>
<feature type="transmembrane region" description="Helical" evidence="6">
    <location>
        <begin position="155"/>
        <end position="178"/>
    </location>
</feature>
<accession>A0A7S6VG02</accession>
<dbReference type="GO" id="GO:0005886">
    <property type="term" value="C:plasma membrane"/>
    <property type="evidence" value="ECO:0007669"/>
    <property type="project" value="UniProtKB-SubCell"/>
</dbReference>
<dbReference type="PANTHER" id="PTHR30250:SF26">
    <property type="entry name" value="PSMA PROTEIN"/>
    <property type="match status" value="1"/>
</dbReference>
<keyword evidence="5 6" id="KW-0472">Membrane</keyword>
<dbReference type="PANTHER" id="PTHR30250">
    <property type="entry name" value="PST FAMILY PREDICTED COLANIC ACID TRANSPORTER"/>
    <property type="match status" value="1"/>
</dbReference>
<keyword evidence="4 6" id="KW-1133">Transmembrane helix</keyword>
<keyword evidence="3 6" id="KW-0812">Transmembrane</keyword>
<feature type="transmembrane region" description="Helical" evidence="6">
    <location>
        <begin position="343"/>
        <end position="360"/>
    </location>
</feature>